<proteinExistence type="predicted"/>
<sequence length="140" mass="16163">MKITLSLFTIIIHFLSVAQTKSIVGTYEMRLDSSNALVVDTLVLNNDGTFVYHVYDKHDGGIPPERNMYGKGTWKLENNIVFFKTTTSDIDKTHTLNFNNSKARFITKSPRDKTNREIPTSLRFFKSNIFWVKGRNLLKK</sequence>
<protein>
    <recommendedName>
        <fullName evidence="3">Lipocalin-like domain-containing protein</fullName>
    </recommendedName>
</protein>
<evidence type="ECO:0000313" key="2">
    <source>
        <dbReference type="Proteomes" id="UP001501456"/>
    </source>
</evidence>
<dbReference type="Proteomes" id="UP001501456">
    <property type="component" value="Unassembled WGS sequence"/>
</dbReference>
<organism evidence="1 2">
    <name type="scientific">Corallibacter vietnamensis</name>
    <dbReference type="NCBI Taxonomy" id="904130"/>
    <lineage>
        <taxon>Bacteria</taxon>
        <taxon>Pseudomonadati</taxon>
        <taxon>Bacteroidota</taxon>
        <taxon>Flavobacteriia</taxon>
        <taxon>Flavobacteriales</taxon>
        <taxon>Flavobacteriaceae</taxon>
        <taxon>Corallibacter</taxon>
    </lineage>
</organism>
<accession>A0ABP7GYZ7</accession>
<name>A0ABP7GYZ7_9FLAO</name>
<evidence type="ECO:0000313" key="1">
    <source>
        <dbReference type="EMBL" id="GAA3777823.1"/>
    </source>
</evidence>
<evidence type="ECO:0008006" key="3">
    <source>
        <dbReference type="Google" id="ProtNLM"/>
    </source>
</evidence>
<comment type="caution">
    <text evidence="1">The sequence shown here is derived from an EMBL/GenBank/DDBJ whole genome shotgun (WGS) entry which is preliminary data.</text>
</comment>
<gene>
    <name evidence="1" type="ORF">GCM10022271_07540</name>
</gene>
<keyword evidence="2" id="KW-1185">Reference proteome</keyword>
<dbReference type="RefSeq" id="WP_344727251.1">
    <property type="nucleotide sequence ID" value="NZ_BAABBI010000001.1"/>
</dbReference>
<reference evidence="2" key="1">
    <citation type="journal article" date="2019" name="Int. J. Syst. Evol. Microbiol.">
        <title>The Global Catalogue of Microorganisms (GCM) 10K type strain sequencing project: providing services to taxonomists for standard genome sequencing and annotation.</title>
        <authorList>
            <consortium name="The Broad Institute Genomics Platform"/>
            <consortium name="The Broad Institute Genome Sequencing Center for Infectious Disease"/>
            <person name="Wu L."/>
            <person name="Ma J."/>
        </authorList>
    </citation>
    <scope>NUCLEOTIDE SEQUENCE [LARGE SCALE GENOMIC DNA]</scope>
    <source>
        <strain evidence="2">JCM 17525</strain>
    </source>
</reference>
<dbReference type="EMBL" id="BAABBI010000001">
    <property type="protein sequence ID" value="GAA3777823.1"/>
    <property type="molecule type" value="Genomic_DNA"/>
</dbReference>